<evidence type="ECO:0000256" key="1">
    <source>
        <dbReference type="SAM" id="SignalP"/>
    </source>
</evidence>
<dbReference type="WBParaSite" id="MCU_006471-RA">
    <property type="protein sequence ID" value="MCU_006471-RA"/>
    <property type="gene ID" value="MCU_006471"/>
</dbReference>
<feature type="chain" id="PRO_5024372491" evidence="1">
    <location>
        <begin position="20"/>
        <end position="86"/>
    </location>
</feature>
<protein>
    <submittedName>
        <fullName evidence="2">Secreted protein</fullName>
    </submittedName>
</protein>
<reference evidence="2" key="1">
    <citation type="submission" date="2019-11" db="UniProtKB">
        <authorList>
            <consortium name="WormBaseParasite"/>
        </authorList>
    </citation>
    <scope>IDENTIFICATION</scope>
</reference>
<feature type="signal peptide" evidence="1">
    <location>
        <begin position="1"/>
        <end position="19"/>
    </location>
</feature>
<evidence type="ECO:0000313" key="2">
    <source>
        <dbReference type="WBParaSite" id="MCU_006471-RA"/>
    </source>
</evidence>
<keyword evidence="1" id="KW-0732">Signal</keyword>
<dbReference type="AlphaFoldDB" id="A0A5K3F996"/>
<sequence>LHLLLLLTVRCTCPREALGRPSCGKLHNPLRMCITRPNFRSPPNSDADPVVAPANNRFEELSKSVIISVNLQRTDKCQERRMNCEN</sequence>
<proteinExistence type="predicted"/>
<accession>A0A5K3F996</accession>
<name>A0A5K3F996_MESCO</name>
<organism evidence="2">
    <name type="scientific">Mesocestoides corti</name>
    <name type="common">Flatworm</name>
    <dbReference type="NCBI Taxonomy" id="53468"/>
    <lineage>
        <taxon>Eukaryota</taxon>
        <taxon>Metazoa</taxon>
        <taxon>Spiralia</taxon>
        <taxon>Lophotrochozoa</taxon>
        <taxon>Platyhelminthes</taxon>
        <taxon>Cestoda</taxon>
        <taxon>Eucestoda</taxon>
        <taxon>Cyclophyllidea</taxon>
        <taxon>Mesocestoididae</taxon>
        <taxon>Mesocestoides</taxon>
    </lineage>
</organism>